<protein>
    <submittedName>
        <fullName evidence="2">Putative homing endonuclease protein</fullName>
    </submittedName>
</protein>
<dbReference type="EMBL" id="MN988534">
    <property type="protein sequence ID" value="QIG73799.1"/>
    <property type="molecule type" value="Genomic_DNA"/>
</dbReference>
<reference evidence="2 3" key="1">
    <citation type="submission" date="2020-01" db="EMBL/GenBank/DDBJ databases">
        <title>Patterns of diversity and host range of bacteriophage communities associated with bean-nodulatin bacteria.</title>
        <authorList>
            <person name="Vann Cauwenberghe J."/>
            <person name="Santamaria R.I."/>
            <person name="Bustos P."/>
            <person name="Juarez S."/>
            <person name="Gonzalez V."/>
        </authorList>
    </citation>
    <scope>NUCLEOTIDE SEQUENCE [LARGE SCALE GENOMIC DNA]</scope>
    <source>
        <strain evidence="3">RHph</strain>
    </source>
</reference>
<feature type="compositionally biased region" description="Basic and acidic residues" evidence="1">
    <location>
        <begin position="132"/>
        <end position="152"/>
    </location>
</feature>
<keyword evidence="2" id="KW-0540">Nuclease</keyword>
<keyword evidence="3" id="KW-1185">Reference proteome</keyword>
<proteinExistence type="predicted"/>
<gene>
    <name evidence="2" type="ORF">EVC06_024</name>
</gene>
<name>A0A7S5RJS1_9CAUD</name>
<keyword evidence="2" id="KW-0378">Hydrolase</keyword>
<evidence type="ECO:0000313" key="2">
    <source>
        <dbReference type="EMBL" id="QIG73799.1"/>
    </source>
</evidence>
<dbReference type="Proteomes" id="UP000646667">
    <property type="component" value="Segment"/>
</dbReference>
<evidence type="ECO:0000313" key="3">
    <source>
        <dbReference type="Proteomes" id="UP000646667"/>
    </source>
</evidence>
<keyword evidence="2" id="KW-0255">Endonuclease</keyword>
<accession>A0A7S5RJS1</accession>
<organism evidence="2 3">
    <name type="scientific">Rhizobium phage RHph_N34</name>
    <dbReference type="NCBI Taxonomy" id="2509586"/>
    <lineage>
        <taxon>Viruses</taxon>
        <taxon>Duplodnaviria</taxon>
        <taxon>Heunggongvirae</taxon>
        <taxon>Uroviricota</taxon>
        <taxon>Caudoviricetes</taxon>
        <taxon>Pootjesviridae</taxon>
        <taxon>Staniewskivirinae</taxon>
        <taxon>Trinifflemingvirus</taxon>
        <taxon>Trinifflemingvirus N34</taxon>
    </lineage>
</organism>
<feature type="region of interest" description="Disordered" evidence="1">
    <location>
        <begin position="132"/>
        <end position="161"/>
    </location>
</feature>
<sequence length="216" mass="25170">MSSSNLFWSKRADKLKLACVYVITYSGDDMPPFYVGSKYTSALVEENYHGSVASSEWAEKWHRTVKEHPERFRRKILHTFDTRKEADDFERKFLVHFDAKRHPLFVNLTNNHGNFCWPKGKKRGPMTEEQKISRSGWKHSEEWKKSHSEWQKSNKTGAFKSGPRLFRRKKFRLKGPQGVQEFLGVSDCSKRINLGRSSIAKLLSGERTEINGWSLG</sequence>
<evidence type="ECO:0000256" key="1">
    <source>
        <dbReference type="SAM" id="MobiDB-lite"/>
    </source>
</evidence>
<dbReference type="GO" id="GO:0004519">
    <property type="term" value="F:endonuclease activity"/>
    <property type="evidence" value="ECO:0007669"/>
    <property type="project" value="UniProtKB-KW"/>
</dbReference>